<keyword evidence="1" id="KW-0732">Signal</keyword>
<reference evidence="4" key="2">
    <citation type="submission" date="2024-04" db="EMBL/GenBank/DDBJ databases">
        <authorList>
            <person name="Chen Y."/>
            <person name="Shah S."/>
            <person name="Dougan E. K."/>
            <person name="Thang M."/>
            <person name="Chan C."/>
        </authorList>
    </citation>
    <scope>NUCLEOTIDE SEQUENCE [LARGE SCALE GENOMIC DNA]</scope>
</reference>
<gene>
    <name evidence="3" type="ORF">C1SCF055_LOCUS22671</name>
</gene>
<feature type="chain" id="PRO_5043270654" evidence="1">
    <location>
        <begin position="19"/>
        <end position="395"/>
    </location>
</feature>
<dbReference type="PANTHER" id="PTHR28583">
    <property type="entry name" value="ACID AMIDASE"/>
    <property type="match status" value="1"/>
</dbReference>
<dbReference type="Proteomes" id="UP001152797">
    <property type="component" value="Unassembled WGS sequence"/>
</dbReference>
<dbReference type="InterPro" id="IPR029130">
    <property type="entry name" value="Acid_ceramidase_N"/>
</dbReference>
<evidence type="ECO:0000313" key="5">
    <source>
        <dbReference type="EMBL" id="CAL4783486.1"/>
    </source>
</evidence>
<evidence type="ECO:0000313" key="6">
    <source>
        <dbReference type="Proteomes" id="UP001152797"/>
    </source>
</evidence>
<reference evidence="3" key="1">
    <citation type="submission" date="2022-10" db="EMBL/GenBank/DDBJ databases">
        <authorList>
            <person name="Chen Y."/>
            <person name="Dougan E. K."/>
            <person name="Chan C."/>
            <person name="Rhodes N."/>
            <person name="Thang M."/>
        </authorList>
    </citation>
    <scope>NUCLEOTIDE SEQUENCE</scope>
</reference>
<sequence>MMSWLMLAVLAFFRLVEAMPTFHINLDLPPAERFHEVTARFRQDQLAVLAQMKQVLKEKFAEDEVQQWVAALKAHVPEEEEFKEEIAGIAKDLAKGHASEELYDQILLFNAVYELQFTNDCSGILAADVAGTVIHGRNLDFHFLYKMPDGSEHNWPDLAFNAIFWRQGKQLLMAPSFALFNGIHTGMRFDGWSFEQNTRFTNDHKLNLEELKRGGRLFGWTVRHYMQTIPDYKTALEKMSRSHWAAPQYFIMAGAGPFEGAVIAQDRGTGKSLADTPEIQHISKEAGVWNIVQTNDDSNKKADDPRRPLAQMMLRRQHQEDVSTSFMWRDIVSPELRNDMTVFTWVGVPKTHYWFTALRNESIPTDAFEPKALNQGRGKVVGATKWARQALLQTE</sequence>
<evidence type="ECO:0000256" key="1">
    <source>
        <dbReference type="SAM" id="SignalP"/>
    </source>
</evidence>
<evidence type="ECO:0000313" key="3">
    <source>
        <dbReference type="EMBL" id="CAI3996174.1"/>
    </source>
</evidence>
<comment type="caution">
    <text evidence="3">The sequence shown here is derived from an EMBL/GenBank/DDBJ whole genome shotgun (WGS) entry which is preliminary data.</text>
</comment>
<protein>
    <submittedName>
        <fullName evidence="5">Copia protein</fullName>
    </submittedName>
</protein>
<evidence type="ECO:0000259" key="2">
    <source>
        <dbReference type="Pfam" id="PF15508"/>
    </source>
</evidence>
<dbReference type="EMBL" id="CAMXCT010002168">
    <property type="protein sequence ID" value="CAI3996174.1"/>
    <property type="molecule type" value="Genomic_DNA"/>
</dbReference>
<proteinExistence type="predicted"/>
<dbReference type="PANTHER" id="PTHR28583:SF4">
    <property type="entry name" value="N-ACYLETHANOLAMINE-HYDROLYZING ACID AMIDASE"/>
    <property type="match status" value="1"/>
</dbReference>
<dbReference type="OrthoDB" id="414989at2759"/>
<dbReference type="Pfam" id="PF15508">
    <property type="entry name" value="NAAA-beta"/>
    <property type="match status" value="1"/>
</dbReference>
<dbReference type="AlphaFoldDB" id="A0A9P1CR01"/>
<evidence type="ECO:0000313" key="4">
    <source>
        <dbReference type="EMBL" id="CAL1149549.1"/>
    </source>
</evidence>
<organism evidence="3">
    <name type="scientific">Cladocopium goreaui</name>
    <dbReference type="NCBI Taxonomy" id="2562237"/>
    <lineage>
        <taxon>Eukaryota</taxon>
        <taxon>Sar</taxon>
        <taxon>Alveolata</taxon>
        <taxon>Dinophyceae</taxon>
        <taxon>Suessiales</taxon>
        <taxon>Symbiodiniaceae</taxon>
        <taxon>Cladocopium</taxon>
    </lineage>
</organism>
<feature type="signal peptide" evidence="1">
    <location>
        <begin position="1"/>
        <end position="18"/>
    </location>
</feature>
<keyword evidence="6" id="KW-1185">Reference proteome</keyword>
<dbReference type="EMBL" id="CAMXCT020002168">
    <property type="protein sequence ID" value="CAL1149549.1"/>
    <property type="molecule type" value="Genomic_DNA"/>
</dbReference>
<dbReference type="GO" id="GO:0016810">
    <property type="term" value="F:hydrolase activity, acting on carbon-nitrogen (but not peptide) bonds"/>
    <property type="evidence" value="ECO:0007669"/>
    <property type="project" value="TreeGrafter"/>
</dbReference>
<feature type="domain" description="Acid ceramidase N-terminal" evidence="2">
    <location>
        <begin position="18"/>
        <end position="72"/>
    </location>
</feature>
<dbReference type="EMBL" id="CAMXCT030002168">
    <property type="protein sequence ID" value="CAL4783486.1"/>
    <property type="molecule type" value="Genomic_DNA"/>
</dbReference>
<name>A0A9P1CR01_9DINO</name>
<accession>A0A9P1CR01</accession>